<dbReference type="EMBL" id="FQUM01000009">
    <property type="protein sequence ID" value="SHF77849.1"/>
    <property type="molecule type" value="Genomic_DNA"/>
</dbReference>
<dbReference type="GO" id="GO:0044716">
    <property type="term" value="F:8-oxo-GDP phosphatase activity"/>
    <property type="evidence" value="ECO:0007669"/>
    <property type="project" value="TreeGrafter"/>
</dbReference>
<dbReference type="InterPro" id="IPR000086">
    <property type="entry name" value="NUDIX_hydrolase_dom"/>
</dbReference>
<name>A0A1M5EF41_9BACT</name>
<evidence type="ECO:0000256" key="9">
    <source>
        <dbReference type="ARBA" id="ARBA00023204"/>
    </source>
</evidence>
<keyword evidence="5" id="KW-0479">Metal-binding</keyword>
<dbReference type="GO" id="GO:0046872">
    <property type="term" value="F:metal ion binding"/>
    <property type="evidence" value="ECO:0007669"/>
    <property type="project" value="UniProtKB-KW"/>
</dbReference>
<evidence type="ECO:0000256" key="12">
    <source>
        <dbReference type="ARBA" id="ARBA00038905"/>
    </source>
</evidence>
<evidence type="ECO:0000256" key="4">
    <source>
        <dbReference type="ARBA" id="ARBA00022705"/>
    </source>
</evidence>
<dbReference type="GO" id="GO:0035539">
    <property type="term" value="F:8-oxo-7,8-dihydrodeoxyguanosine triphosphate pyrophosphatase activity"/>
    <property type="evidence" value="ECO:0007669"/>
    <property type="project" value="UniProtKB-EC"/>
</dbReference>
<dbReference type="GO" id="GO:0008413">
    <property type="term" value="F:8-oxo-7,8-dihydroguanosine triphosphate pyrophosphatase activity"/>
    <property type="evidence" value="ECO:0007669"/>
    <property type="project" value="TreeGrafter"/>
</dbReference>
<dbReference type="GO" id="GO:0006281">
    <property type="term" value="P:DNA repair"/>
    <property type="evidence" value="ECO:0007669"/>
    <property type="project" value="UniProtKB-KW"/>
</dbReference>
<evidence type="ECO:0000256" key="1">
    <source>
        <dbReference type="ARBA" id="ARBA00001946"/>
    </source>
</evidence>
<evidence type="ECO:0000259" key="17">
    <source>
        <dbReference type="PROSITE" id="PS51462"/>
    </source>
</evidence>
<organism evidence="18 19">
    <name type="scientific">Mariniphaga anaerophila</name>
    <dbReference type="NCBI Taxonomy" id="1484053"/>
    <lineage>
        <taxon>Bacteria</taxon>
        <taxon>Pseudomonadati</taxon>
        <taxon>Bacteroidota</taxon>
        <taxon>Bacteroidia</taxon>
        <taxon>Marinilabiliales</taxon>
        <taxon>Prolixibacteraceae</taxon>
        <taxon>Mariniphaga</taxon>
    </lineage>
</organism>
<evidence type="ECO:0000256" key="8">
    <source>
        <dbReference type="ARBA" id="ARBA00022842"/>
    </source>
</evidence>
<protein>
    <recommendedName>
        <fullName evidence="13">8-oxo-dGTP diphosphatase</fullName>
        <ecNumber evidence="12">3.6.1.55</ecNumber>
    </recommendedName>
    <alternativeName>
        <fullName evidence="16">7,8-dihydro-8-oxoguanine-triphosphatase</fullName>
    </alternativeName>
    <alternativeName>
        <fullName evidence="15">Mutator protein MutT</fullName>
    </alternativeName>
    <alternativeName>
        <fullName evidence="14">dGTP pyrophosphohydrolase</fullName>
    </alternativeName>
</protein>
<dbReference type="PROSITE" id="PS51462">
    <property type="entry name" value="NUDIX"/>
    <property type="match status" value="1"/>
</dbReference>
<evidence type="ECO:0000256" key="14">
    <source>
        <dbReference type="ARBA" id="ARBA00041592"/>
    </source>
</evidence>
<evidence type="ECO:0000256" key="11">
    <source>
        <dbReference type="ARBA" id="ARBA00036904"/>
    </source>
</evidence>
<dbReference type="PANTHER" id="PTHR47707">
    <property type="entry name" value="8-OXO-DGTP DIPHOSPHATASE"/>
    <property type="match status" value="1"/>
</dbReference>
<dbReference type="EC" id="3.6.1.55" evidence="12"/>
<comment type="cofactor">
    <cofactor evidence="1">
        <name>Mg(2+)</name>
        <dbReference type="ChEBI" id="CHEBI:18420"/>
    </cofactor>
</comment>
<dbReference type="PANTHER" id="PTHR47707:SF1">
    <property type="entry name" value="NUDIX HYDROLASE FAMILY PROTEIN"/>
    <property type="match status" value="1"/>
</dbReference>
<dbReference type="SUPFAM" id="SSF55811">
    <property type="entry name" value="Nudix"/>
    <property type="match status" value="1"/>
</dbReference>
<dbReference type="GO" id="GO:0006260">
    <property type="term" value="P:DNA replication"/>
    <property type="evidence" value="ECO:0007669"/>
    <property type="project" value="UniProtKB-KW"/>
</dbReference>
<accession>A0A1M5EF41</accession>
<keyword evidence="4" id="KW-0235">DNA replication</keyword>
<proteinExistence type="inferred from homology"/>
<comment type="similarity">
    <text evidence="2">Belongs to the Nudix hydrolase family.</text>
</comment>
<dbReference type="GO" id="GO:0044715">
    <property type="term" value="F:8-oxo-dGDP phosphatase activity"/>
    <property type="evidence" value="ECO:0007669"/>
    <property type="project" value="TreeGrafter"/>
</dbReference>
<dbReference type="InterPro" id="IPR020084">
    <property type="entry name" value="NUDIX_hydrolase_CS"/>
</dbReference>
<dbReference type="Pfam" id="PF00293">
    <property type="entry name" value="NUDIX"/>
    <property type="match status" value="1"/>
</dbReference>
<evidence type="ECO:0000256" key="16">
    <source>
        <dbReference type="ARBA" id="ARBA00042798"/>
    </source>
</evidence>
<reference evidence="18 19" key="1">
    <citation type="submission" date="2016-11" db="EMBL/GenBank/DDBJ databases">
        <authorList>
            <person name="Jaros S."/>
            <person name="Januszkiewicz K."/>
            <person name="Wedrychowicz H."/>
        </authorList>
    </citation>
    <scope>NUCLEOTIDE SEQUENCE [LARGE SCALE GENOMIC DNA]</scope>
    <source>
        <strain evidence="18 19">DSM 26910</strain>
    </source>
</reference>
<keyword evidence="19" id="KW-1185">Reference proteome</keyword>
<evidence type="ECO:0000256" key="3">
    <source>
        <dbReference type="ARBA" id="ARBA00022457"/>
    </source>
</evidence>
<evidence type="ECO:0000256" key="10">
    <source>
        <dbReference type="ARBA" id="ARBA00035861"/>
    </source>
</evidence>
<evidence type="ECO:0000256" key="5">
    <source>
        <dbReference type="ARBA" id="ARBA00022723"/>
    </source>
</evidence>
<evidence type="ECO:0000256" key="13">
    <source>
        <dbReference type="ARBA" id="ARBA00040794"/>
    </source>
</evidence>
<comment type="catalytic activity">
    <reaction evidence="11">
        <text>8-oxo-GTP + H2O = 8-oxo-GMP + diphosphate + H(+)</text>
        <dbReference type="Rhea" id="RHEA:67616"/>
        <dbReference type="ChEBI" id="CHEBI:15377"/>
        <dbReference type="ChEBI" id="CHEBI:15378"/>
        <dbReference type="ChEBI" id="CHEBI:33019"/>
        <dbReference type="ChEBI" id="CHEBI:143553"/>
        <dbReference type="ChEBI" id="CHEBI:145694"/>
    </reaction>
</comment>
<keyword evidence="6" id="KW-0227">DNA damage</keyword>
<keyword evidence="8" id="KW-0460">Magnesium</keyword>
<dbReference type="InterPro" id="IPR015797">
    <property type="entry name" value="NUDIX_hydrolase-like_dom_sf"/>
</dbReference>
<dbReference type="OrthoDB" id="9810648at2"/>
<dbReference type="RefSeq" id="WP_073002987.1">
    <property type="nucleotide sequence ID" value="NZ_FQUM01000009.1"/>
</dbReference>
<dbReference type="PROSITE" id="PS00893">
    <property type="entry name" value="NUDIX_BOX"/>
    <property type="match status" value="1"/>
</dbReference>
<dbReference type="InterPro" id="IPR047127">
    <property type="entry name" value="MutT-like"/>
</dbReference>
<keyword evidence="9" id="KW-0234">DNA repair</keyword>
<dbReference type="Gene3D" id="3.90.79.10">
    <property type="entry name" value="Nucleoside Triphosphate Pyrophosphohydrolase"/>
    <property type="match status" value="1"/>
</dbReference>
<dbReference type="AlphaFoldDB" id="A0A1M5EF41"/>
<comment type="catalytic activity">
    <reaction evidence="10">
        <text>8-oxo-dGTP + H2O = 8-oxo-dGMP + diphosphate + H(+)</text>
        <dbReference type="Rhea" id="RHEA:31575"/>
        <dbReference type="ChEBI" id="CHEBI:15377"/>
        <dbReference type="ChEBI" id="CHEBI:15378"/>
        <dbReference type="ChEBI" id="CHEBI:33019"/>
        <dbReference type="ChEBI" id="CHEBI:63224"/>
        <dbReference type="ChEBI" id="CHEBI:77896"/>
        <dbReference type="EC" id="3.6.1.55"/>
    </reaction>
</comment>
<dbReference type="CDD" id="cd03425">
    <property type="entry name" value="NUDIX_MutT_NudA_like"/>
    <property type="match status" value="1"/>
</dbReference>
<evidence type="ECO:0000256" key="15">
    <source>
        <dbReference type="ARBA" id="ARBA00041979"/>
    </source>
</evidence>
<dbReference type="Proteomes" id="UP000184164">
    <property type="component" value="Unassembled WGS sequence"/>
</dbReference>
<sequence length="135" mass="15794">MIKVTCAIIIQHKKILITQRGNHPRHPFQWEFPGGKTEPEETDKECVERELKEELNLHIEAVQKLHPVQFDYGFREIELIPFICHIKSGEIQLKEHVDFKWLSLSEIKKINLSAADKKLLQHPVNRQAIENRAAT</sequence>
<evidence type="ECO:0000256" key="7">
    <source>
        <dbReference type="ARBA" id="ARBA00022801"/>
    </source>
</evidence>
<keyword evidence="3" id="KW-0515">Mutator protein</keyword>
<evidence type="ECO:0000313" key="19">
    <source>
        <dbReference type="Proteomes" id="UP000184164"/>
    </source>
</evidence>
<dbReference type="STRING" id="1484053.SAMN05444274_10911"/>
<keyword evidence="7" id="KW-0378">Hydrolase</keyword>
<gene>
    <name evidence="18" type="ORF">SAMN05444274_10911</name>
</gene>
<evidence type="ECO:0000256" key="2">
    <source>
        <dbReference type="ARBA" id="ARBA00005582"/>
    </source>
</evidence>
<feature type="domain" description="Nudix hydrolase" evidence="17">
    <location>
        <begin position="1"/>
        <end position="125"/>
    </location>
</feature>
<evidence type="ECO:0000313" key="18">
    <source>
        <dbReference type="EMBL" id="SHF77849.1"/>
    </source>
</evidence>
<evidence type="ECO:0000256" key="6">
    <source>
        <dbReference type="ARBA" id="ARBA00022763"/>
    </source>
</evidence>